<dbReference type="Gene3D" id="3.30.530.20">
    <property type="match status" value="1"/>
</dbReference>
<organism evidence="1 2">
    <name type="scientific">Planotetraspora phitsanulokensis</name>
    <dbReference type="NCBI Taxonomy" id="575192"/>
    <lineage>
        <taxon>Bacteria</taxon>
        <taxon>Bacillati</taxon>
        <taxon>Actinomycetota</taxon>
        <taxon>Actinomycetes</taxon>
        <taxon>Streptosporangiales</taxon>
        <taxon>Streptosporangiaceae</taxon>
        <taxon>Planotetraspora</taxon>
    </lineage>
</organism>
<dbReference type="AlphaFoldDB" id="A0A8J3UEP7"/>
<gene>
    <name evidence="1" type="ORF">Pph01_26380</name>
</gene>
<sequence length="142" mass="15312">MSAVFGMMAGMASQSRHISEQIDRHADDVYEYASNPANLPEWAPGLGSSVENVGGRWFVETAGGRVGVAFAERNVYGVLDHDVTLPSGEVVHNPMRVLPDGDGCEVVFTVRRLPGMSDEDFARDAGLVQADLTRLKHVLEAG</sequence>
<evidence type="ECO:0000313" key="1">
    <source>
        <dbReference type="EMBL" id="GII37635.1"/>
    </source>
</evidence>
<protein>
    <submittedName>
        <fullName evidence="1">Polyketide cyclase</fullName>
    </submittedName>
</protein>
<comment type="caution">
    <text evidence="1">The sequence shown here is derived from an EMBL/GenBank/DDBJ whole genome shotgun (WGS) entry which is preliminary data.</text>
</comment>
<dbReference type="InterPro" id="IPR019587">
    <property type="entry name" value="Polyketide_cyclase/dehydratase"/>
</dbReference>
<dbReference type="InterPro" id="IPR023393">
    <property type="entry name" value="START-like_dom_sf"/>
</dbReference>
<keyword evidence="2" id="KW-1185">Reference proteome</keyword>
<accession>A0A8J3UEP7</accession>
<dbReference type="EMBL" id="BOOP01000009">
    <property type="protein sequence ID" value="GII37635.1"/>
    <property type="molecule type" value="Genomic_DNA"/>
</dbReference>
<proteinExistence type="predicted"/>
<dbReference type="Pfam" id="PF10604">
    <property type="entry name" value="Polyketide_cyc2"/>
    <property type="match status" value="1"/>
</dbReference>
<dbReference type="Proteomes" id="UP000622547">
    <property type="component" value="Unassembled WGS sequence"/>
</dbReference>
<evidence type="ECO:0000313" key="2">
    <source>
        <dbReference type="Proteomes" id="UP000622547"/>
    </source>
</evidence>
<reference evidence="1 2" key="1">
    <citation type="submission" date="2021-01" db="EMBL/GenBank/DDBJ databases">
        <title>Whole genome shotgun sequence of Planotetraspora phitsanulokensis NBRC 104273.</title>
        <authorList>
            <person name="Komaki H."/>
            <person name="Tamura T."/>
        </authorList>
    </citation>
    <scope>NUCLEOTIDE SEQUENCE [LARGE SCALE GENOMIC DNA]</scope>
    <source>
        <strain evidence="1 2">NBRC 104273</strain>
    </source>
</reference>
<name>A0A8J3UEP7_9ACTN</name>
<dbReference type="SUPFAM" id="SSF55961">
    <property type="entry name" value="Bet v1-like"/>
    <property type="match status" value="1"/>
</dbReference>